<keyword evidence="1" id="KW-1133">Transmembrane helix</keyword>
<dbReference type="RefSeq" id="WP_042544011.1">
    <property type="nucleotide sequence ID" value="NZ_JXSQ01000009.1"/>
</dbReference>
<keyword evidence="1" id="KW-0472">Membrane</keyword>
<evidence type="ECO:0000313" key="2">
    <source>
        <dbReference type="EMBL" id="KIP52581.1"/>
    </source>
</evidence>
<sequence>MGEQSDPQPAQSSIPLEIAVALVAAGLSWLAVPPSGTVMHWDFDGVAGWSMNAAGYATATAVVTFLLGRVVTQLVARTSGFDYWWIATVAVGVLMAGYPAVGRVVSGPGSFVSAAVLAVAAYFALLWIAFRRRR</sequence>
<accession>A0A0D0HYD3</accession>
<dbReference type="AlphaFoldDB" id="A0A0D0HYD3"/>
<name>A0A0D0HYD3_9MICO</name>
<comment type="caution">
    <text evidence="2">The sequence shown here is derived from an EMBL/GenBank/DDBJ whole genome shotgun (WGS) entry which is preliminary data.</text>
</comment>
<feature type="transmembrane region" description="Helical" evidence="1">
    <location>
        <begin position="111"/>
        <end position="130"/>
    </location>
</feature>
<keyword evidence="3" id="KW-1185">Reference proteome</keyword>
<evidence type="ECO:0000256" key="1">
    <source>
        <dbReference type="SAM" id="Phobius"/>
    </source>
</evidence>
<dbReference type="EMBL" id="JXSQ01000009">
    <property type="protein sequence ID" value="KIP52581.1"/>
    <property type="molecule type" value="Genomic_DNA"/>
</dbReference>
<evidence type="ECO:0000313" key="3">
    <source>
        <dbReference type="Proteomes" id="UP000032120"/>
    </source>
</evidence>
<proteinExistence type="predicted"/>
<reference evidence="2 3" key="1">
    <citation type="submission" date="2015-01" db="EMBL/GenBank/DDBJ databases">
        <title>Draft genome sequence of Leucobacter komagatae strain VKM ST2845.</title>
        <authorList>
            <person name="Karlyshev A.V."/>
            <person name="Kudryashova E.B."/>
        </authorList>
    </citation>
    <scope>NUCLEOTIDE SEQUENCE [LARGE SCALE GENOMIC DNA]</scope>
    <source>
        <strain evidence="2 3">VKM ST2845</strain>
    </source>
</reference>
<feature type="transmembrane region" description="Helical" evidence="1">
    <location>
        <begin position="52"/>
        <end position="71"/>
    </location>
</feature>
<gene>
    <name evidence="2" type="ORF">SD72_08480</name>
</gene>
<dbReference type="Proteomes" id="UP000032120">
    <property type="component" value="Unassembled WGS sequence"/>
</dbReference>
<organism evidence="2 3">
    <name type="scientific">Leucobacter komagatae</name>
    <dbReference type="NCBI Taxonomy" id="55969"/>
    <lineage>
        <taxon>Bacteria</taxon>
        <taxon>Bacillati</taxon>
        <taxon>Actinomycetota</taxon>
        <taxon>Actinomycetes</taxon>
        <taxon>Micrococcales</taxon>
        <taxon>Microbacteriaceae</taxon>
        <taxon>Leucobacter</taxon>
    </lineage>
</organism>
<keyword evidence="1" id="KW-0812">Transmembrane</keyword>
<feature type="transmembrane region" description="Helical" evidence="1">
    <location>
        <begin position="83"/>
        <end position="105"/>
    </location>
</feature>
<protein>
    <submittedName>
        <fullName evidence="2">Uncharacterized protein</fullName>
    </submittedName>
</protein>
<feature type="transmembrane region" description="Helical" evidence="1">
    <location>
        <begin position="12"/>
        <end position="32"/>
    </location>
</feature>